<comment type="caution">
    <text evidence="2">The sequence shown here is derived from an EMBL/GenBank/DDBJ whole genome shotgun (WGS) entry which is preliminary data.</text>
</comment>
<keyword evidence="1" id="KW-1133">Transmembrane helix</keyword>
<keyword evidence="1" id="KW-0472">Membrane</keyword>
<evidence type="ECO:0000313" key="2">
    <source>
        <dbReference type="EMBL" id="GGU91921.1"/>
    </source>
</evidence>
<evidence type="ECO:0000256" key="1">
    <source>
        <dbReference type="SAM" id="Phobius"/>
    </source>
</evidence>
<evidence type="ECO:0000313" key="3">
    <source>
        <dbReference type="Proteomes" id="UP000654471"/>
    </source>
</evidence>
<dbReference type="EMBL" id="BMRP01000039">
    <property type="protein sequence ID" value="GGU91921.1"/>
    <property type="molecule type" value="Genomic_DNA"/>
</dbReference>
<reference evidence="3" key="1">
    <citation type="journal article" date="2019" name="Int. J. Syst. Evol. Microbiol.">
        <title>The Global Catalogue of Microorganisms (GCM) 10K type strain sequencing project: providing services to taxonomists for standard genome sequencing and annotation.</title>
        <authorList>
            <consortium name="The Broad Institute Genomics Platform"/>
            <consortium name="The Broad Institute Genome Sequencing Center for Infectious Disease"/>
            <person name="Wu L."/>
            <person name="Ma J."/>
        </authorList>
    </citation>
    <scope>NUCLEOTIDE SEQUENCE [LARGE SCALE GENOMIC DNA]</scope>
    <source>
        <strain evidence="3">JCM 3399</strain>
    </source>
</reference>
<dbReference type="RefSeq" id="WP_189306673.1">
    <property type="nucleotide sequence ID" value="NZ_BMRP01000039.1"/>
</dbReference>
<dbReference type="Proteomes" id="UP000654471">
    <property type="component" value="Unassembled WGS sequence"/>
</dbReference>
<organism evidence="2 3">
    <name type="scientific">Streptomyces albospinus</name>
    <dbReference type="NCBI Taxonomy" id="285515"/>
    <lineage>
        <taxon>Bacteria</taxon>
        <taxon>Bacillati</taxon>
        <taxon>Actinomycetota</taxon>
        <taxon>Actinomycetes</taxon>
        <taxon>Kitasatosporales</taxon>
        <taxon>Streptomycetaceae</taxon>
        <taxon>Streptomyces</taxon>
    </lineage>
</organism>
<keyword evidence="3" id="KW-1185">Reference proteome</keyword>
<evidence type="ECO:0008006" key="4">
    <source>
        <dbReference type="Google" id="ProtNLM"/>
    </source>
</evidence>
<protein>
    <recommendedName>
        <fullName evidence="4">Alkaline shock response membrane anchor protein AmaP</fullName>
    </recommendedName>
</protein>
<proteinExistence type="predicted"/>
<feature type="transmembrane region" description="Helical" evidence="1">
    <location>
        <begin position="12"/>
        <end position="31"/>
    </location>
</feature>
<gene>
    <name evidence="2" type="ORF">GCM10010211_68370</name>
</gene>
<sequence length="201" mass="21653">MPGARGTVNRLLLGLTGAVLLAAGGMVLLGGSDLPARLHLGLPGGWPWARPDAVLLPARDRTRWTDRGWWWPAVIAALAALVVLLLWWLLAQLRRRRLGEVLVDCGDGQGALVHGRALETVLTAEAESLDGVERAAVLLTGRRTEPRLRALLVLAPHADPGTVVLRLSDEALAHARTSAGLARLPAEVRLRAVRHRPERVS</sequence>
<accession>A0ABQ2VLQ7</accession>
<feature type="transmembrane region" description="Helical" evidence="1">
    <location>
        <begin position="69"/>
        <end position="90"/>
    </location>
</feature>
<name>A0ABQ2VLQ7_9ACTN</name>
<dbReference type="NCBIfam" id="NF033218">
    <property type="entry name" value="anchor_AmaP"/>
    <property type="match status" value="1"/>
</dbReference>
<keyword evidence="1" id="KW-0812">Transmembrane</keyword>